<feature type="region of interest" description="Disordered" evidence="1">
    <location>
        <begin position="133"/>
        <end position="198"/>
    </location>
</feature>
<feature type="compositionally biased region" description="Polar residues" evidence="1">
    <location>
        <begin position="397"/>
        <end position="410"/>
    </location>
</feature>
<dbReference type="InterPro" id="IPR031441">
    <property type="entry name" value="Brme1"/>
</dbReference>
<dbReference type="GO" id="GO:1990918">
    <property type="term" value="P:double-strand break repair involved in meiotic recombination"/>
    <property type="evidence" value="ECO:0007669"/>
    <property type="project" value="InterPro"/>
</dbReference>
<evidence type="ECO:0000256" key="1">
    <source>
        <dbReference type="SAM" id="MobiDB-lite"/>
    </source>
</evidence>
<gene>
    <name evidence="2" type="ORF">AKAME5_001276600</name>
</gene>
<sequence>MNVQSLVRSQEFTAQEEEMSKGKGKTNSSDGLAPPQPRSLRSRKRECPSDEISQTDDVETSLHQQDIEENKTAVVATLLQCPQSPLQECAMITNQQDQAVRQSCFTKQDDSREEKHAEEANVYLKNVTIKASERQEETAVPSPCDDSDLEGCRVHTDNDTNKDGTEEITRHEGIRSPSQPVGDQLQVFSPTSEEGDGSCAAALEKQLDAKENSQCNFERNHESSQEEPCNVYTADVKEVTKEAAAGLPAKKKRRMGMCGLTERERSHFLQTQKRENGQNGAERVEKQICNNNTADPVAQEEITSTPVHHVTGQSEAEIKLQSSHCGGDDRAETEIHIAATTSAETSTMCDPGCSEEKSCGAKGDTNPGPEQSGEPKPDPLAREEVEEQLGSREQQENEGSTTEIMTTTPEKQSKDKEERSAEVDCSPALSFYTNQTQNEDTEKKEDRSKTASLQVDDETKTRAERKEEIGVGADDGAEVEGTSSTGFNCGSVKLCDAAVTPTGSERKENCDPEDEPGPSTVKAKHSETKDTADPFDSGSLDFVSDSQLNTIVLIEEEMMGRGEDPGSSDCHEDATDLICGLIRELSSLNRKVMATHRELENLRRGSKTSRSSLR</sequence>
<dbReference type="Pfam" id="PF15710">
    <property type="entry name" value="Brme1"/>
    <property type="match status" value="1"/>
</dbReference>
<reference evidence="2" key="1">
    <citation type="submission" date="2022-08" db="EMBL/GenBank/DDBJ databases">
        <title>Genome sequencing of akame (Lates japonicus).</title>
        <authorList>
            <person name="Hashiguchi Y."/>
            <person name="Takahashi H."/>
        </authorList>
    </citation>
    <scope>NUCLEOTIDE SEQUENCE</scope>
    <source>
        <strain evidence="2">Kochi</strain>
    </source>
</reference>
<name>A0AAD3MWR2_LATJO</name>
<feature type="compositionally biased region" description="Basic and acidic residues" evidence="1">
    <location>
        <begin position="373"/>
        <end position="395"/>
    </location>
</feature>
<feature type="compositionally biased region" description="Polar residues" evidence="1">
    <location>
        <begin position="307"/>
        <end position="324"/>
    </location>
</feature>
<feature type="compositionally biased region" description="Basic and acidic residues" evidence="1">
    <location>
        <begin position="326"/>
        <end position="335"/>
    </location>
</feature>
<feature type="compositionally biased region" description="Basic and acidic residues" evidence="1">
    <location>
        <begin position="411"/>
        <end position="422"/>
    </location>
</feature>
<feature type="compositionally biased region" description="Basic and acidic residues" evidence="1">
    <location>
        <begin position="150"/>
        <end position="174"/>
    </location>
</feature>
<feature type="region of interest" description="Disordered" evidence="1">
    <location>
        <begin position="210"/>
        <end position="229"/>
    </location>
</feature>
<keyword evidence="3" id="KW-1185">Reference proteome</keyword>
<protein>
    <submittedName>
        <fullName evidence="2">Uncharacterized protein</fullName>
    </submittedName>
</protein>
<feature type="compositionally biased region" description="Polar residues" evidence="1">
    <location>
        <begin position="176"/>
        <end position="192"/>
    </location>
</feature>
<feature type="compositionally biased region" description="Basic and acidic residues" evidence="1">
    <location>
        <begin position="457"/>
        <end position="469"/>
    </location>
</feature>
<feature type="compositionally biased region" description="Basic and acidic residues" evidence="1">
    <location>
        <begin position="440"/>
        <end position="449"/>
    </location>
</feature>
<feature type="compositionally biased region" description="Polar residues" evidence="1">
    <location>
        <begin position="339"/>
        <end position="348"/>
    </location>
</feature>
<proteinExistence type="predicted"/>
<feature type="region of interest" description="Disordered" evidence="1">
    <location>
        <begin position="1"/>
        <end position="63"/>
    </location>
</feature>
<evidence type="ECO:0000313" key="3">
    <source>
        <dbReference type="Proteomes" id="UP001279410"/>
    </source>
</evidence>
<dbReference type="AlphaFoldDB" id="A0AAD3MWR2"/>
<accession>A0AAD3MWR2</accession>
<evidence type="ECO:0000313" key="2">
    <source>
        <dbReference type="EMBL" id="GLD60905.1"/>
    </source>
</evidence>
<dbReference type="Proteomes" id="UP001279410">
    <property type="component" value="Unassembled WGS sequence"/>
</dbReference>
<feature type="compositionally biased region" description="Polar residues" evidence="1">
    <location>
        <begin position="1"/>
        <end position="13"/>
    </location>
</feature>
<organism evidence="2 3">
    <name type="scientific">Lates japonicus</name>
    <name type="common">Japanese lates</name>
    <dbReference type="NCBI Taxonomy" id="270547"/>
    <lineage>
        <taxon>Eukaryota</taxon>
        <taxon>Metazoa</taxon>
        <taxon>Chordata</taxon>
        <taxon>Craniata</taxon>
        <taxon>Vertebrata</taxon>
        <taxon>Euteleostomi</taxon>
        <taxon>Actinopterygii</taxon>
        <taxon>Neopterygii</taxon>
        <taxon>Teleostei</taxon>
        <taxon>Neoteleostei</taxon>
        <taxon>Acanthomorphata</taxon>
        <taxon>Carangaria</taxon>
        <taxon>Carangaria incertae sedis</taxon>
        <taxon>Centropomidae</taxon>
        <taxon>Lates</taxon>
    </lineage>
</organism>
<feature type="region of interest" description="Disordered" evidence="1">
    <location>
        <begin position="307"/>
        <end position="486"/>
    </location>
</feature>
<comment type="caution">
    <text evidence="2">The sequence shown here is derived from an EMBL/GenBank/DDBJ whole genome shotgun (WGS) entry which is preliminary data.</text>
</comment>
<feature type="region of interest" description="Disordered" evidence="1">
    <location>
        <begin position="501"/>
        <end position="541"/>
    </location>
</feature>
<dbReference type="EMBL" id="BRZM01000043">
    <property type="protein sequence ID" value="GLD60905.1"/>
    <property type="molecule type" value="Genomic_DNA"/>
</dbReference>